<dbReference type="SUPFAM" id="SSF55729">
    <property type="entry name" value="Acyl-CoA N-acyltransferases (Nat)"/>
    <property type="match status" value="1"/>
</dbReference>
<feature type="domain" description="N-acetyltransferase" evidence="1">
    <location>
        <begin position="5"/>
        <end position="144"/>
    </location>
</feature>
<dbReference type="EMBL" id="BMMZ01000001">
    <property type="protein sequence ID" value="GGL47003.1"/>
    <property type="molecule type" value="Genomic_DNA"/>
</dbReference>
<name>A0A917VZ22_9ACTN</name>
<dbReference type="Pfam" id="PF00583">
    <property type="entry name" value="Acetyltransf_1"/>
    <property type="match status" value="1"/>
</dbReference>
<dbReference type="GO" id="GO:0016747">
    <property type="term" value="F:acyltransferase activity, transferring groups other than amino-acyl groups"/>
    <property type="evidence" value="ECO:0007669"/>
    <property type="project" value="InterPro"/>
</dbReference>
<reference evidence="2" key="1">
    <citation type="journal article" date="2014" name="Int. J. Syst. Evol. Microbiol.">
        <title>Complete genome sequence of Corynebacterium casei LMG S-19264T (=DSM 44701T), isolated from a smear-ripened cheese.</title>
        <authorList>
            <consortium name="US DOE Joint Genome Institute (JGI-PGF)"/>
            <person name="Walter F."/>
            <person name="Albersmeier A."/>
            <person name="Kalinowski J."/>
            <person name="Ruckert C."/>
        </authorList>
    </citation>
    <scope>NUCLEOTIDE SEQUENCE</scope>
    <source>
        <strain evidence="2">CGMCC 4.7306</strain>
    </source>
</reference>
<organism evidence="2 3">
    <name type="scientific">Microlunatus endophyticus</name>
    <dbReference type="NCBI Taxonomy" id="1716077"/>
    <lineage>
        <taxon>Bacteria</taxon>
        <taxon>Bacillati</taxon>
        <taxon>Actinomycetota</taxon>
        <taxon>Actinomycetes</taxon>
        <taxon>Propionibacteriales</taxon>
        <taxon>Propionibacteriaceae</taxon>
        <taxon>Microlunatus</taxon>
    </lineage>
</organism>
<evidence type="ECO:0000259" key="1">
    <source>
        <dbReference type="PROSITE" id="PS51186"/>
    </source>
</evidence>
<dbReference type="InterPro" id="IPR000182">
    <property type="entry name" value="GNAT_dom"/>
</dbReference>
<dbReference type="PANTHER" id="PTHR43072">
    <property type="entry name" value="N-ACETYLTRANSFERASE"/>
    <property type="match status" value="1"/>
</dbReference>
<sequence length="144" mass="16181">MRPEPALRTASFADAEQLFGMARLLATSATPRREAFTQVLADILDDPNRYLIVAETDSGLVGYLYGLTHPAFHANGNIGWVEELYVDPGQRGTGLGRRLMERFEECARHTADARYVAVATRRADDFYRAIGYAESATYYKKDLR</sequence>
<dbReference type="InterPro" id="IPR016181">
    <property type="entry name" value="Acyl_CoA_acyltransferase"/>
</dbReference>
<dbReference type="Proteomes" id="UP000613840">
    <property type="component" value="Unassembled WGS sequence"/>
</dbReference>
<evidence type="ECO:0000313" key="3">
    <source>
        <dbReference type="Proteomes" id="UP000613840"/>
    </source>
</evidence>
<dbReference type="AlphaFoldDB" id="A0A917VZ22"/>
<dbReference type="CDD" id="cd04301">
    <property type="entry name" value="NAT_SF"/>
    <property type="match status" value="1"/>
</dbReference>
<gene>
    <name evidence="2" type="ORF">GCM10011575_01070</name>
</gene>
<dbReference type="PANTHER" id="PTHR43072:SF60">
    <property type="entry name" value="L-2,4-DIAMINOBUTYRIC ACID ACETYLTRANSFERASE"/>
    <property type="match status" value="1"/>
</dbReference>
<reference evidence="2" key="2">
    <citation type="submission" date="2020-09" db="EMBL/GenBank/DDBJ databases">
        <authorList>
            <person name="Sun Q."/>
            <person name="Zhou Y."/>
        </authorList>
    </citation>
    <scope>NUCLEOTIDE SEQUENCE</scope>
    <source>
        <strain evidence="2">CGMCC 4.7306</strain>
    </source>
</reference>
<comment type="caution">
    <text evidence="2">The sequence shown here is derived from an EMBL/GenBank/DDBJ whole genome shotgun (WGS) entry which is preliminary data.</text>
</comment>
<keyword evidence="3" id="KW-1185">Reference proteome</keyword>
<dbReference type="PROSITE" id="PS51186">
    <property type="entry name" value="GNAT"/>
    <property type="match status" value="1"/>
</dbReference>
<dbReference type="Gene3D" id="3.40.630.30">
    <property type="match status" value="1"/>
</dbReference>
<accession>A0A917VZ22</accession>
<evidence type="ECO:0000313" key="2">
    <source>
        <dbReference type="EMBL" id="GGL47003.1"/>
    </source>
</evidence>
<dbReference type="RefSeq" id="WP_188893227.1">
    <property type="nucleotide sequence ID" value="NZ_BMMZ01000001.1"/>
</dbReference>
<protein>
    <submittedName>
        <fullName evidence="2">N-acetyltransferase</fullName>
    </submittedName>
</protein>
<proteinExistence type="predicted"/>